<feature type="transmembrane region" description="Helical" evidence="2">
    <location>
        <begin position="37"/>
        <end position="58"/>
    </location>
</feature>
<evidence type="ECO:0000256" key="1">
    <source>
        <dbReference type="SAM" id="MobiDB-lite"/>
    </source>
</evidence>
<keyword evidence="2" id="KW-0812">Transmembrane</keyword>
<proteinExistence type="predicted"/>
<dbReference type="Proteomes" id="UP000886822">
    <property type="component" value="Unassembled WGS sequence"/>
</dbReference>
<dbReference type="EMBL" id="DXGJ01000031">
    <property type="protein sequence ID" value="HIW71832.1"/>
    <property type="molecule type" value="Genomic_DNA"/>
</dbReference>
<evidence type="ECO:0000313" key="4">
    <source>
        <dbReference type="Proteomes" id="UP000886822"/>
    </source>
</evidence>
<comment type="caution">
    <text evidence="3">The sequence shown here is derived from an EMBL/GenBank/DDBJ whole genome shotgun (WGS) entry which is preliminary data.</text>
</comment>
<feature type="compositionally biased region" description="Basic and acidic residues" evidence="1">
    <location>
        <begin position="1"/>
        <end position="19"/>
    </location>
</feature>
<feature type="transmembrane region" description="Helical" evidence="2">
    <location>
        <begin position="210"/>
        <end position="232"/>
    </location>
</feature>
<keyword evidence="2" id="KW-1133">Transmembrane helix</keyword>
<keyword evidence="2" id="KW-0472">Membrane</keyword>
<dbReference type="AlphaFoldDB" id="A0A9D1U4X0"/>
<protein>
    <submittedName>
        <fullName evidence="3">Uncharacterized protein</fullName>
    </submittedName>
</protein>
<reference evidence="3" key="2">
    <citation type="submission" date="2021-04" db="EMBL/GenBank/DDBJ databases">
        <authorList>
            <person name="Gilroy R."/>
        </authorList>
    </citation>
    <scope>NUCLEOTIDE SEQUENCE</scope>
    <source>
        <strain evidence="3">CHK173-259</strain>
    </source>
</reference>
<name>A0A9D1U4X0_9LACO</name>
<sequence>MSANSRMERYHSAELDAGDRQPAPQQQHPTYQRRPGLAKWVALLVAVLTLTIGLRLTAFNASYTAGVVSRSAVGEKVINRLNNDLSDLGITGDPVTASLAQPYLAQGINQLYGKATTSVDATELANAISAQASSMGTTASTTLTTAMAKTAQKLVKQAFNTTAMQAAAVRLQRAMKVNLWVMIGVSLLLVVTLIYAVGMHHFLGSLGPGLALGGLLVIVIGIFAWLLGVPLLTAGTTGAVNSVLTTIGHSSLGVVIFGGVAEVVLGLLVLLGHRTFRNN</sequence>
<evidence type="ECO:0000256" key="2">
    <source>
        <dbReference type="SAM" id="Phobius"/>
    </source>
</evidence>
<feature type="region of interest" description="Disordered" evidence="1">
    <location>
        <begin position="1"/>
        <end position="32"/>
    </location>
</feature>
<organism evidence="3 4">
    <name type="scientific">Candidatus Levilactobacillus faecigallinarum</name>
    <dbReference type="NCBI Taxonomy" id="2838638"/>
    <lineage>
        <taxon>Bacteria</taxon>
        <taxon>Bacillati</taxon>
        <taxon>Bacillota</taxon>
        <taxon>Bacilli</taxon>
        <taxon>Lactobacillales</taxon>
        <taxon>Lactobacillaceae</taxon>
        <taxon>Levilactobacillus</taxon>
    </lineage>
</organism>
<feature type="transmembrane region" description="Helical" evidence="2">
    <location>
        <begin position="252"/>
        <end position="271"/>
    </location>
</feature>
<evidence type="ECO:0000313" key="3">
    <source>
        <dbReference type="EMBL" id="HIW71832.1"/>
    </source>
</evidence>
<feature type="transmembrane region" description="Helical" evidence="2">
    <location>
        <begin position="179"/>
        <end position="198"/>
    </location>
</feature>
<reference evidence="3" key="1">
    <citation type="journal article" date="2021" name="PeerJ">
        <title>Extensive microbial diversity within the chicken gut microbiome revealed by metagenomics and culture.</title>
        <authorList>
            <person name="Gilroy R."/>
            <person name="Ravi A."/>
            <person name="Getino M."/>
            <person name="Pursley I."/>
            <person name="Horton D.L."/>
            <person name="Alikhan N.F."/>
            <person name="Baker D."/>
            <person name="Gharbi K."/>
            <person name="Hall N."/>
            <person name="Watson M."/>
            <person name="Adriaenssens E.M."/>
            <person name="Foster-Nyarko E."/>
            <person name="Jarju S."/>
            <person name="Secka A."/>
            <person name="Antonio M."/>
            <person name="Oren A."/>
            <person name="Chaudhuri R.R."/>
            <person name="La Ragione R."/>
            <person name="Hildebrand F."/>
            <person name="Pallen M.J."/>
        </authorList>
    </citation>
    <scope>NUCLEOTIDE SEQUENCE</scope>
    <source>
        <strain evidence="3">CHK173-259</strain>
    </source>
</reference>
<gene>
    <name evidence="3" type="ORF">H9875_04310</name>
</gene>
<accession>A0A9D1U4X0</accession>